<name>A0A6B3LD16_9BACT</name>
<dbReference type="Proteomes" id="UP000475117">
    <property type="component" value="Chromosome"/>
</dbReference>
<evidence type="ECO:0000313" key="1">
    <source>
        <dbReference type="EMBL" id="QQL44832.1"/>
    </source>
</evidence>
<organism evidence="1 2">
    <name type="scientific">Sulfuriroseicoccus oceanibius</name>
    <dbReference type="NCBI Taxonomy" id="2707525"/>
    <lineage>
        <taxon>Bacteria</taxon>
        <taxon>Pseudomonadati</taxon>
        <taxon>Verrucomicrobiota</taxon>
        <taxon>Verrucomicrobiia</taxon>
        <taxon>Verrucomicrobiales</taxon>
        <taxon>Verrucomicrobiaceae</taxon>
        <taxon>Sulfuriroseicoccus</taxon>
    </lineage>
</organism>
<dbReference type="PANTHER" id="PTHR35276:SF1">
    <property type="entry name" value="TRNA (MNM(5)S(2)U34)-METHYLTRANSFERASE, CHLOROPLASTIC"/>
    <property type="match status" value="1"/>
</dbReference>
<dbReference type="KEGG" id="soa:G3M56_013280"/>
<dbReference type="SUPFAM" id="SSF53335">
    <property type="entry name" value="S-adenosyl-L-methionine-dependent methyltransferases"/>
    <property type="match status" value="1"/>
</dbReference>
<proteinExistence type="predicted"/>
<dbReference type="GO" id="GO:0032259">
    <property type="term" value="P:methylation"/>
    <property type="evidence" value="ECO:0007669"/>
    <property type="project" value="UniProtKB-KW"/>
</dbReference>
<dbReference type="GO" id="GO:0008168">
    <property type="term" value="F:methyltransferase activity"/>
    <property type="evidence" value="ECO:0007669"/>
    <property type="project" value="UniProtKB-KW"/>
</dbReference>
<evidence type="ECO:0000313" key="2">
    <source>
        <dbReference type="Proteomes" id="UP000475117"/>
    </source>
</evidence>
<accession>A0A6B3LD16</accession>
<protein>
    <submittedName>
        <fullName evidence="1">Class I SAM-dependent methyltransferase</fullName>
    </submittedName>
</protein>
<gene>
    <name evidence="1" type="ORF">G3M56_013280</name>
</gene>
<dbReference type="InterPro" id="IPR029063">
    <property type="entry name" value="SAM-dependent_MTases_sf"/>
</dbReference>
<keyword evidence="1" id="KW-0808">Transferase</keyword>
<dbReference type="InterPro" id="IPR010719">
    <property type="entry name" value="MnmM_MeTrfase"/>
</dbReference>
<dbReference type="RefSeq" id="WP_164364611.1">
    <property type="nucleotide sequence ID" value="NZ_CP066776.1"/>
</dbReference>
<reference evidence="1 2" key="1">
    <citation type="submission" date="2020-12" db="EMBL/GenBank/DDBJ databases">
        <title>Sulforoseuscoccus oceanibium gen. nov., sp. nov., a representative of the phylum Verrucomicrobia with special cytoplasmic membrane, and proposal of Sulforoseuscoccusaceae fam. nov.</title>
        <authorList>
            <person name="Xi F."/>
        </authorList>
    </citation>
    <scope>NUCLEOTIDE SEQUENCE [LARGE SCALE GENOMIC DNA]</scope>
    <source>
        <strain evidence="1 2">T37</strain>
    </source>
</reference>
<keyword evidence="2" id="KW-1185">Reference proteome</keyword>
<dbReference type="EMBL" id="CP066776">
    <property type="protein sequence ID" value="QQL44832.1"/>
    <property type="molecule type" value="Genomic_DNA"/>
</dbReference>
<keyword evidence="1" id="KW-0489">Methyltransferase</keyword>
<dbReference type="Gene3D" id="3.40.50.150">
    <property type="entry name" value="Vaccinia Virus protein VP39"/>
    <property type="match status" value="1"/>
</dbReference>
<sequence length="205" mass="21798">MSETNQSSSFGGGRFPRAVKVCHEVLASRIAEGDVVVDATAGNGHDTLALAKLVGDSGRVVAIDIQQAAVDATRMRCAEHGVDGRVELHCGSHDGLAEILDGREVSAVVFNLGYLPGGDKEVITHSDSTMVALEAALAALKVGGVLVVVCYPGHDGGRQEAEVVERWAAELDERMYLAVSYRMMNQRKRPPFVVAVEKRATDGRG</sequence>
<dbReference type="PANTHER" id="PTHR35276">
    <property type="entry name" value="S-ADENOSYL-L-METHIONINE-DEPENDENT METHYLTRANSFERASES SUPERFAMILY PROTEIN"/>
    <property type="match status" value="1"/>
</dbReference>
<dbReference type="Pfam" id="PF06962">
    <property type="entry name" value="rRNA_methylase"/>
    <property type="match status" value="1"/>
</dbReference>
<dbReference type="AlphaFoldDB" id="A0A6B3LD16"/>